<dbReference type="InterPro" id="IPR001611">
    <property type="entry name" value="Leu-rich_rpt"/>
</dbReference>
<protein>
    <submittedName>
        <fullName evidence="3">Uncharacterized protein</fullName>
    </submittedName>
</protein>
<reference evidence="3" key="1">
    <citation type="submission" date="2025-08" db="UniProtKB">
        <authorList>
            <consortium name="Ensembl"/>
        </authorList>
    </citation>
    <scope>IDENTIFICATION</scope>
</reference>
<proteinExistence type="predicted"/>
<keyword evidence="4" id="KW-1185">Reference proteome</keyword>
<dbReference type="InterPro" id="IPR032675">
    <property type="entry name" value="LRR_dom_sf"/>
</dbReference>
<evidence type="ECO:0000313" key="4">
    <source>
        <dbReference type="Proteomes" id="UP000265160"/>
    </source>
</evidence>
<dbReference type="SMART" id="SM00368">
    <property type="entry name" value="LRR_RI"/>
    <property type="match status" value="2"/>
</dbReference>
<name>A0A3P9D538_9CICH</name>
<sequence>LKNFELSGCKLSEKSCEALSSVLTSQPSSLRELDLSDNDLGDSGVKLLSSGDRGWKLDTLRYGENV</sequence>
<dbReference type="GeneTree" id="ENSGT01090000260215"/>
<accession>A0A3P9D538</accession>
<dbReference type="Pfam" id="PF00560">
    <property type="entry name" value="LRR_1"/>
    <property type="match status" value="1"/>
</dbReference>
<dbReference type="InterPro" id="IPR051261">
    <property type="entry name" value="NLR"/>
</dbReference>
<evidence type="ECO:0000256" key="1">
    <source>
        <dbReference type="ARBA" id="ARBA00022614"/>
    </source>
</evidence>
<dbReference type="Pfam" id="PF13516">
    <property type="entry name" value="LRR_6"/>
    <property type="match status" value="1"/>
</dbReference>
<keyword evidence="2" id="KW-0677">Repeat</keyword>
<evidence type="ECO:0000313" key="3">
    <source>
        <dbReference type="Ensembl" id="ENSMZEP00005029780.1"/>
    </source>
</evidence>
<dbReference type="SUPFAM" id="SSF52047">
    <property type="entry name" value="RNI-like"/>
    <property type="match status" value="1"/>
</dbReference>
<dbReference type="AlphaFoldDB" id="A0A3P9D538"/>
<dbReference type="Gene3D" id="3.80.10.10">
    <property type="entry name" value="Ribonuclease Inhibitor"/>
    <property type="match status" value="1"/>
</dbReference>
<dbReference type="PANTHER" id="PTHR24106">
    <property type="entry name" value="NACHT, LRR AND CARD DOMAINS-CONTAINING"/>
    <property type="match status" value="1"/>
</dbReference>
<dbReference type="Proteomes" id="UP000265160">
    <property type="component" value="Unplaced"/>
</dbReference>
<keyword evidence="1" id="KW-0433">Leucine-rich repeat</keyword>
<evidence type="ECO:0000256" key="2">
    <source>
        <dbReference type="ARBA" id="ARBA00022737"/>
    </source>
</evidence>
<reference evidence="3" key="2">
    <citation type="submission" date="2025-09" db="UniProtKB">
        <authorList>
            <consortium name="Ensembl"/>
        </authorList>
    </citation>
    <scope>IDENTIFICATION</scope>
</reference>
<dbReference type="Ensembl" id="ENSMZET00005030716.1">
    <property type="protein sequence ID" value="ENSMZEP00005029780.1"/>
    <property type="gene ID" value="ENSMZEG00005022217.1"/>
</dbReference>
<organism evidence="3 4">
    <name type="scientific">Maylandia zebra</name>
    <name type="common">zebra mbuna</name>
    <dbReference type="NCBI Taxonomy" id="106582"/>
    <lineage>
        <taxon>Eukaryota</taxon>
        <taxon>Metazoa</taxon>
        <taxon>Chordata</taxon>
        <taxon>Craniata</taxon>
        <taxon>Vertebrata</taxon>
        <taxon>Euteleostomi</taxon>
        <taxon>Actinopterygii</taxon>
        <taxon>Neopterygii</taxon>
        <taxon>Teleostei</taxon>
        <taxon>Neoteleostei</taxon>
        <taxon>Acanthomorphata</taxon>
        <taxon>Ovalentaria</taxon>
        <taxon>Cichlomorphae</taxon>
        <taxon>Cichliformes</taxon>
        <taxon>Cichlidae</taxon>
        <taxon>African cichlids</taxon>
        <taxon>Pseudocrenilabrinae</taxon>
        <taxon>Haplochromini</taxon>
        <taxon>Maylandia</taxon>
        <taxon>Maylandia zebra complex</taxon>
    </lineage>
</organism>